<evidence type="ECO:0000256" key="1">
    <source>
        <dbReference type="ARBA" id="ARBA00007198"/>
    </source>
</evidence>
<dbReference type="CDD" id="cd03034">
    <property type="entry name" value="ArsC_ArsC"/>
    <property type="match status" value="1"/>
</dbReference>
<dbReference type="Pfam" id="PF03960">
    <property type="entry name" value="ArsC"/>
    <property type="match status" value="1"/>
</dbReference>
<evidence type="ECO:0000256" key="4">
    <source>
        <dbReference type="ARBA" id="ARBA00038969"/>
    </source>
</evidence>
<dbReference type="PROSITE" id="PS51353">
    <property type="entry name" value="ARSC"/>
    <property type="match status" value="1"/>
</dbReference>
<dbReference type="InterPro" id="IPR036249">
    <property type="entry name" value="Thioredoxin-like_sf"/>
</dbReference>
<keyword evidence="2" id="KW-0059">Arsenical resistance</keyword>
<keyword evidence="9" id="KW-1185">Reference proteome</keyword>
<dbReference type="EMBL" id="WMBT01000003">
    <property type="protein sequence ID" value="MTD99945.1"/>
    <property type="molecule type" value="Genomic_DNA"/>
</dbReference>
<comment type="similarity">
    <text evidence="1 6 7">Belongs to the ArsC family.</text>
</comment>
<dbReference type="Proteomes" id="UP000481417">
    <property type="component" value="Unassembled WGS sequence"/>
</dbReference>
<proteinExistence type="inferred from homology"/>
<name>A0A6L6HLB1_9RHOB</name>
<gene>
    <name evidence="8" type="primary">arsC</name>
    <name evidence="8" type="ORF">GIY56_06585</name>
</gene>
<dbReference type="PANTHER" id="PTHR30041:SF5">
    <property type="entry name" value="ARSENATE REDUCTASE-RELATED"/>
    <property type="match status" value="1"/>
</dbReference>
<comment type="catalytic activity">
    <reaction evidence="7">
        <text>[glutaredoxin]-dithiol + arsenate + glutathione + H(+) = glutathionyl-S-S-[glutaredoxin] + arsenite + H2O</text>
        <dbReference type="Rhea" id="RHEA:22016"/>
        <dbReference type="Rhea" id="RHEA-COMP:10729"/>
        <dbReference type="Rhea" id="RHEA-COMP:17668"/>
        <dbReference type="ChEBI" id="CHEBI:15377"/>
        <dbReference type="ChEBI" id="CHEBI:15378"/>
        <dbReference type="ChEBI" id="CHEBI:29242"/>
        <dbReference type="ChEBI" id="CHEBI:29950"/>
        <dbReference type="ChEBI" id="CHEBI:48597"/>
        <dbReference type="ChEBI" id="CHEBI:57925"/>
        <dbReference type="ChEBI" id="CHEBI:146199"/>
        <dbReference type="EC" id="1.20.4.1"/>
    </reaction>
</comment>
<evidence type="ECO:0000256" key="3">
    <source>
        <dbReference type="ARBA" id="ARBA00023002"/>
    </source>
</evidence>
<evidence type="ECO:0000256" key="2">
    <source>
        <dbReference type="ARBA" id="ARBA00022849"/>
    </source>
</evidence>
<accession>A0A6L6HLB1</accession>
<keyword evidence="3 7" id="KW-0560">Oxidoreductase</keyword>
<dbReference type="AlphaFoldDB" id="A0A6L6HLB1"/>
<dbReference type="Gene3D" id="3.40.30.10">
    <property type="entry name" value="Glutaredoxin"/>
    <property type="match status" value="1"/>
</dbReference>
<dbReference type="PANTHER" id="PTHR30041">
    <property type="entry name" value="ARSENATE REDUCTASE"/>
    <property type="match status" value="1"/>
</dbReference>
<dbReference type="RefSeq" id="WP_154764031.1">
    <property type="nucleotide sequence ID" value="NZ_WMBT01000003.1"/>
</dbReference>
<evidence type="ECO:0000313" key="8">
    <source>
        <dbReference type="EMBL" id="MTD99945.1"/>
    </source>
</evidence>
<evidence type="ECO:0000313" key="9">
    <source>
        <dbReference type="Proteomes" id="UP000481417"/>
    </source>
</evidence>
<evidence type="ECO:0000256" key="6">
    <source>
        <dbReference type="PROSITE-ProRule" id="PRU01282"/>
    </source>
</evidence>
<organism evidence="8 9">
    <name type="scientific">Paracoccus lichenicola</name>
    <dbReference type="NCBI Taxonomy" id="2665644"/>
    <lineage>
        <taxon>Bacteria</taxon>
        <taxon>Pseudomonadati</taxon>
        <taxon>Pseudomonadota</taxon>
        <taxon>Alphaproteobacteria</taxon>
        <taxon>Rhodobacterales</taxon>
        <taxon>Paracoccaceae</taxon>
        <taxon>Paracoccus</taxon>
    </lineage>
</organism>
<dbReference type="GO" id="GO:0046685">
    <property type="term" value="P:response to arsenic-containing substance"/>
    <property type="evidence" value="ECO:0007669"/>
    <property type="project" value="UniProtKB-KW"/>
</dbReference>
<dbReference type="InterPro" id="IPR006660">
    <property type="entry name" value="Arsenate_reductase-like"/>
</dbReference>
<evidence type="ECO:0000256" key="7">
    <source>
        <dbReference type="RuleBase" id="RU362029"/>
    </source>
</evidence>
<dbReference type="SUPFAM" id="SSF52833">
    <property type="entry name" value="Thioredoxin-like"/>
    <property type="match status" value="1"/>
</dbReference>
<sequence length="118" mass="12847">MSDYTIWHNPNCATSRFVLQALQDAGVDLAVRDYQAQPPTVAELRTALDRLGMAPRGLLRRRNTPHDALGLDDPVLSDDALIAAMAEHPAVIERPVVFGPGGARLCRPKETVFDMLAG</sequence>
<comment type="caution">
    <text evidence="8">The sequence shown here is derived from an EMBL/GenBank/DDBJ whole genome shotgun (WGS) entry which is preliminary data.</text>
</comment>
<dbReference type="InterPro" id="IPR006659">
    <property type="entry name" value="Arsenate_reductase"/>
</dbReference>
<protein>
    <recommendedName>
        <fullName evidence="5 7">Arsenate reductase</fullName>
        <ecNumber evidence="4 7">1.20.4.1</ecNumber>
    </recommendedName>
</protein>
<evidence type="ECO:0000256" key="5">
    <source>
        <dbReference type="ARBA" id="ARBA00039879"/>
    </source>
</evidence>
<dbReference type="EC" id="1.20.4.1" evidence="4 7"/>
<dbReference type="GO" id="GO:0008794">
    <property type="term" value="F:arsenate reductase (glutaredoxin) activity"/>
    <property type="evidence" value="ECO:0007669"/>
    <property type="project" value="UniProtKB-UniRule"/>
</dbReference>
<reference evidence="8 9" key="1">
    <citation type="submission" date="2019-11" db="EMBL/GenBank/DDBJ databases">
        <authorList>
            <person name="Lang L."/>
        </authorList>
    </citation>
    <scope>NUCLEOTIDE SEQUENCE [LARGE SCALE GENOMIC DNA]</scope>
    <source>
        <strain evidence="8 9">YIM 132242</strain>
    </source>
</reference>
<dbReference type="NCBIfam" id="TIGR00014">
    <property type="entry name" value="arsC"/>
    <property type="match status" value="1"/>
</dbReference>